<reference evidence="4" key="2">
    <citation type="journal article" date="2019" name="MicrobiologyOpen">
        <title>High-quality draft genome sequence of Gaiella occulta isolated from a 150 meter deep mineral water borehole and comparison with the genome sequences of other deep-branching lineages of the phylum Actinobacteria.</title>
        <authorList>
            <person name="Severino R."/>
            <person name="Froufe H.J.C."/>
            <person name="Barroso C."/>
            <person name="Albuquerque L."/>
            <person name="Lobo-da-Cunha A."/>
            <person name="da Costa M.S."/>
            <person name="Egas C."/>
        </authorList>
    </citation>
    <scope>NUCLEOTIDE SEQUENCE [LARGE SCALE GENOMIC DNA]</scope>
    <source>
        <strain evidence="4">F2-233</strain>
    </source>
</reference>
<comment type="caution">
    <text evidence="3">The sequence shown here is derived from an EMBL/GenBank/DDBJ whole genome shotgun (WGS) entry which is preliminary data.</text>
</comment>
<protein>
    <submittedName>
        <fullName evidence="3">Uncharacterized protein</fullName>
    </submittedName>
</protein>
<dbReference type="EMBL" id="QQZY01000003">
    <property type="protein sequence ID" value="RDI74577.1"/>
    <property type="molecule type" value="Genomic_DNA"/>
</dbReference>
<dbReference type="RefSeq" id="WP_114795904.1">
    <property type="nucleotide sequence ID" value="NZ_QQZY01000003.1"/>
</dbReference>
<name>A0A7M2YYM5_9ACTN</name>
<reference evidence="3 4" key="1">
    <citation type="submission" date="2018-07" db="EMBL/GenBank/DDBJ databases">
        <title>High-quality-draft genome sequence of Gaiella occulta.</title>
        <authorList>
            <person name="Severino R."/>
            <person name="Froufe H.J.C."/>
            <person name="Rainey F.A."/>
            <person name="Barroso C."/>
            <person name="Albuquerque L."/>
            <person name="Lobo-Da-Cunha A."/>
            <person name="Da Costa M.S."/>
            <person name="Egas C."/>
        </authorList>
    </citation>
    <scope>NUCLEOTIDE SEQUENCE [LARGE SCALE GENOMIC DNA]</scope>
    <source>
        <strain evidence="3 4">F2-233</strain>
    </source>
</reference>
<feature type="compositionally biased region" description="Basic residues" evidence="1">
    <location>
        <begin position="58"/>
        <end position="73"/>
    </location>
</feature>
<keyword evidence="2" id="KW-1133">Transmembrane helix</keyword>
<proteinExistence type="predicted"/>
<dbReference type="Proteomes" id="UP000254134">
    <property type="component" value="Unassembled WGS sequence"/>
</dbReference>
<evidence type="ECO:0000256" key="1">
    <source>
        <dbReference type="SAM" id="MobiDB-lite"/>
    </source>
</evidence>
<keyword evidence="2" id="KW-0472">Membrane</keyword>
<sequence length="84" mass="9415">MVWEIVFMLLILKIPIVYLCVVVWWAIKAEPLPAEPAPLVPVDDTPPGGALARSGTVRARRPVRPRPSRRPGRSPRSARAEVRR</sequence>
<evidence type="ECO:0000313" key="4">
    <source>
        <dbReference type="Proteomes" id="UP000254134"/>
    </source>
</evidence>
<feature type="transmembrane region" description="Helical" evidence="2">
    <location>
        <begin position="6"/>
        <end position="27"/>
    </location>
</feature>
<accession>A0A7M2YYM5</accession>
<keyword evidence="2" id="KW-0812">Transmembrane</keyword>
<organism evidence="3 4">
    <name type="scientific">Gaiella occulta</name>
    <dbReference type="NCBI Taxonomy" id="1002870"/>
    <lineage>
        <taxon>Bacteria</taxon>
        <taxon>Bacillati</taxon>
        <taxon>Actinomycetota</taxon>
        <taxon>Thermoleophilia</taxon>
        <taxon>Gaiellales</taxon>
        <taxon>Gaiellaceae</taxon>
        <taxon>Gaiella</taxon>
    </lineage>
</organism>
<keyword evidence="4" id="KW-1185">Reference proteome</keyword>
<evidence type="ECO:0000313" key="3">
    <source>
        <dbReference type="EMBL" id="RDI74577.1"/>
    </source>
</evidence>
<feature type="region of interest" description="Disordered" evidence="1">
    <location>
        <begin position="36"/>
        <end position="84"/>
    </location>
</feature>
<gene>
    <name evidence="3" type="ORF">Gocc_1466</name>
</gene>
<dbReference type="AlphaFoldDB" id="A0A7M2YYM5"/>
<evidence type="ECO:0000256" key="2">
    <source>
        <dbReference type="SAM" id="Phobius"/>
    </source>
</evidence>